<dbReference type="InterPro" id="IPR013517">
    <property type="entry name" value="FG-GAP"/>
</dbReference>
<sequence length="1177" mass="128891">MNKLIIAIGCLFPLLSLAQRNPLHSPPPQPPQVQQPLFTLLNEKETGVSFLNKIEEDDSLNIFRYEYLYNGGGVGIADLNNDGLDDIFFSGNTGPCKLFINKGNFRFEDVTRQAHVAGNGTWCTGVSIADVNGDGLMDIYVCHSGKYDDSTKLSNQLFICQGITNGIPIYKDMAKEYGLDAPGTQSTQAVFFDYDKDGDLDMFLLNHSNHTYNPFLNTRKTRATPDLHFGNRLFRQDRDAAGHIHFTDVTFQAGIINNPLNFGLGVTVSDVNGDGWPDIYTTSDYTERDYFYLNNHDGTFTESLEQSFTHVSKYSMGNDIADYNNDGRPDVITLDMLPEDNHRQKLLKGPDEYDAYHLLLDSGYYHQQMRNMLHLNEGIDDNGHLRFSEIGQLAGISNTDWSWSPLLADFDNDGWKDLFISNGYLRDFTDLDFLKYTVPDAKMAAAKRGDQNFKTIDLVRRMPANKLSNYIFRNNGDLTFSNVTADWGFSRPTVSNAAAYADLDNDGDLDLVVCNNNEPAMIYRNNENQLSGNHWIRLRLTGRGLNTKAYGAKAILTTTDGASQYEELYPVRGYQSSMAPELFFGFPKTQSILRLTITWPDDSVTVLNNPAPDQTLNLNEENLAPAALSPAASSPPPAANTTTAPASSAAAATTPSPAAHASSATLTAPAAPATPAGTRLFTDITATAGIGFRHRENEFIDFKDEPLLPYQLSREGPAMAKADVDGDGLEDVFFGGAIGQGGQLFLQTKDGHFSPAPSQPWAADTAYEEVNALFFDANGDGFPDLYIVSGGNEYPDQSPGYQDNLYLNDGKGHFTKAPANALPVMNSSKFAIAAGDFDHDGRIDLFIGGRGAPGSFPLPSNSYLLHNDSHDGIVKFTDVTEAICPSLRQSGMVKAAVWSALDDTQYPDLLIAGDWMPVRLFRNVKGKLTDVSTAAGLANLDGMWSSITPADVDGDGRTDFILGNCGLNNQFKASLDQPLSLYVADFDDNGSLDPILCYYIQGKSYPMVSRDELLDQIVSLRKKFNSYKAYADATIEDIFPPEKLAKAKVLHCNELASGILYNRGGGHFSFSPLPLPAQFSKVYGAILDDFDGDGKKDILVSGNFFPYRTQLGRCDASLGMLLKGPGPSFHAVDPALSGCYIGSDVRGIIELRGPAGERLVIIAKNNDAVQVLKVNSR</sequence>
<dbReference type="AlphaFoldDB" id="A0A8J2XR06"/>
<feature type="region of interest" description="Disordered" evidence="2">
    <location>
        <begin position="627"/>
        <end position="676"/>
    </location>
</feature>
<dbReference type="Gene3D" id="2.130.10.130">
    <property type="entry name" value="Integrin alpha, N-terminal"/>
    <property type="match status" value="4"/>
</dbReference>
<feature type="domain" description="ASPIC/UnbV" evidence="4">
    <location>
        <begin position="549"/>
        <end position="616"/>
    </location>
</feature>
<evidence type="ECO:0000256" key="2">
    <source>
        <dbReference type="SAM" id="MobiDB-lite"/>
    </source>
</evidence>
<reference evidence="5" key="1">
    <citation type="journal article" date="2014" name="Int. J. Syst. Evol. Microbiol.">
        <title>Complete genome sequence of Corynebacterium casei LMG S-19264T (=DSM 44701T), isolated from a smear-ripened cheese.</title>
        <authorList>
            <consortium name="US DOE Joint Genome Institute (JGI-PGF)"/>
            <person name="Walter F."/>
            <person name="Albersmeier A."/>
            <person name="Kalinowski J."/>
            <person name="Ruckert C."/>
        </authorList>
    </citation>
    <scope>NUCLEOTIDE SEQUENCE</scope>
    <source>
        <strain evidence="5">CGMCC 1.15448</strain>
    </source>
</reference>
<feature type="chain" id="PRO_5035315932" description="ASPIC/UnbV domain-containing protein" evidence="3">
    <location>
        <begin position="19"/>
        <end position="1177"/>
    </location>
</feature>
<comment type="caution">
    <text evidence="5">The sequence shown here is derived from an EMBL/GenBank/DDBJ whole genome shotgun (WGS) entry which is preliminary data.</text>
</comment>
<dbReference type="Pfam" id="PF07593">
    <property type="entry name" value="UnbV_ASPIC"/>
    <property type="match status" value="1"/>
</dbReference>
<dbReference type="Proteomes" id="UP000607559">
    <property type="component" value="Unassembled WGS sequence"/>
</dbReference>
<reference evidence="5" key="2">
    <citation type="submission" date="2020-09" db="EMBL/GenBank/DDBJ databases">
        <authorList>
            <person name="Sun Q."/>
            <person name="Zhou Y."/>
        </authorList>
    </citation>
    <scope>NUCLEOTIDE SEQUENCE</scope>
    <source>
        <strain evidence="5">CGMCC 1.15448</strain>
    </source>
</reference>
<feature type="signal peptide" evidence="3">
    <location>
        <begin position="1"/>
        <end position="18"/>
    </location>
</feature>
<evidence type="ECO:0000256" key="3">
    <source>
        <dbReference type="SAM" id="SignalP"/>
    </source>
</evidence>
<evidence type="ECO:0000313" key="5">
    <source>
        <dbReference type="EMBL" id="GGA97436.1"/>
    </source>
</evidence>
<dbReference type="InterPro" id="IPR011519">
    <property type="entry name" value="UnbV_ASPIC"/>
</dbReference>
<evidence type="ECO:0000313" key="6">
    <source>
        <dbReference type="Proteomes" id="UP000607559"/>
    </source>
</evidence>
<keyword evidence="6" id="KW-1185">Reference proteome</keyword>
<dbReference type="PANTHER" id="PTHR16026">
    <property type="entry name" value="CARTILAGE ACIDIC PROTEIN 1"/>
    <property type="match status" value="1"/>
</dbReference>
<dbReference type="SUPFAM" id="SSF69318">
    <property type="entry name" value="Integrin alpha N-terminal domain"/>
    <property type="match status" value="3"/>
</dbReference>
<proteinExistence type="predicted"/>
<dbReference type="PANTHER" id="PTHR16026:SF0">
    <property type="entry name" value="CARTILAGE ACIDIC PROTEIN 1"/>
    <property type="match status" value="1"/>
</dbReference>
<feature type="compositionally biased region" description="Low complexity" evidence="2">
    <location>
        <begin position="639"/>
        <end position="676"/>
    </location>
</feature>
<dbReference type="EMBL" id="BMJC01000002">
    <property type="protein sequence ID" value="GGA97436.1"/>
    <property type="molecule type" value="Genomic_DNA"/>
</dbReference>
<evidence type="ECO:0000259" key="4">
    <source>
        <dbReference type="Pfam" id="PF07593"/>
    </source>
</evidence>
<gene>
    <name evidence="5" type="ORF">GCM10011511_20960</name>
</gene>
<name>A0A8J2XR06_9BACT</name>
<dbReference type="RefSeq" id="WP_188931263.1">
    <property type="nucleotide sequence ID" value="NZ_BMJC01000002.1"/>
</dbReference>
<dbReference type="InterPro" id="IPR028994">
    <property type="entry name" value="Integrin_alpha_N"/>
</dbReference>
<keyword evidence="1 3" id="KW-0732">Signal</keyword>
<evidence type="ECO:0000256" key="1">
    <source>
        <dbReference type="ARBA" id="ARBA00022729"/>
    </source>
</evidence>
<accession>A0A8J2XR06</accession>
<organism evidence="5 6">
    <name type="scientific">Puia dinghuensis</name>
    <dbReference type="NCBI Taxonomy" id="1792502"/>
    <lineage>
        <taxon>Bacteria</taxon>
        <taxon>Pseudomonadati</taxon>
        <taxon>Bacteroidota</taxon>
        <taxon>Chitinophagia</taxon>
        <taxon>Chitinophagales</taxon>
        <taxon>Chitinophagaceae</taxon>
        <taxon>Puia</taxon>
    </lineage>
</organism>
<dbReference type="InterPro" id="IPR027039">
    <property type="entry name" value="Crtac1"/>
</dbReference>
<dbReference type="Pfam" id="PF13517">
    <property type="entry name" value="FG-GAP_3"/>
    <property type="match status" value="5"/>
</dbReference>
<protein>
    <recommendedName>
        <fullName evidence="4">ASPIC/UnbV domain-containing protein</fullName>
    </recommendedName>
</protein>